<evidence type="ECO:0000256" key="7">
    <source>
        <dbReference type="ARBA" id="ARBA00023136"/>
    </source>
</evidence>
<evidence type="ECO:0000313" key="10">
    <source>
        <dbReference type="EMBL" id="MDK4335214.1"/>
    </source>
</evidence>
<feature type="transmembrane region" description="Helical" evidence="8">
    <location>
        <begin position="194"/>
        <end position="214"/>
    </location>
</feature>
<dbReference type="RefSeq" id="WP_005281740.1">
    <property type="nucleotide sequence ID" value="NZ_CP046605.1"/>
</dbReference>
<evidence type="ECO:0000256" key="4">
    <source>
        <dbReference type="ARBA" id="ARBA00022475"/>
    </source>
</evidence>
<comment type="similarity">
    <text evidence="2 8">Belongs to the 4-toluene sulfonate uptake permease (TSUP) (TC 2.A.102) family.</text>
</comment>
<feature type="transmembrane region" description="Helical" evidence="8">
    <location>
        <begin position="168"/>
        <end position="188"/>
    </location>
</feature>
<dbReference type="EMBL" id="JASNVU010000008">
    <property type="protein sequence ID" value="MDK4335214.1"/>
    <property type="molecule type" value="Genomic_DNA"/>
</dbReference>
<protein>
    <recommendedName>
        <fullName evidence="8">Probable membrane transporter protein</fullName>
    </recommendedName>
</protein>
<keyword evidence="7 8" id="KW-0472">Membrane</keyword>
<dbReference type="GeneID" id="81674689"/>
<evidence type="ECO:0000313" key="12">
    <source>
        <dbReference type="Proteomes" id="UP001239414"/>
    </source>
</evidence>
<gene>
    <name evidence="9" type="ORF">QPX34_01815</name>
    <name evidence="10" type="ORF">QPX58_07270</name>
</gene>
<feature type="transmembrane region" description="Helical" evidence="8">
    <location>
        <begin position="12"/>
        <end position="36"/>
    </location>
</feature>
<keyword evidence="5 8" id="KW-0812">Transmembrane</keyword>
<evidence type="ECO:0000256" key="8">
    <source>
        <dbReference type="RuleBase" id="RU363041"/>
    </source>
</evidence>
<dbReference type="InterPro" id="IPR052017">
    <property type="entry name" value="TSUP"/>
</dbReference>
<name>A0AAP4BYW8_9CORY</name>
<evidence type="ECO:0000256" key="1">
    <source>
        <dbReference type="ARBA" id="ARBA00004651"/>
    </source>
</evidence>
<evidence type="ECO:0000313" key="9">
    <source>
        <dbReference type="EMBL" id="MDK4246759.1"/>
    </source>
</evidence>
<reference evidence="10 12" key="1">
    <citation type="submission" date="2023-05" db="EMBL/GenBank/DDBJ databases">
        <title>Metabolic capabilities are highly conserved among human nasal-associated Corynebacterium species in pangenomic analyses.</title>
        <authorList>
            <person name="Tran T.H."/>
            <person name="Roberts A.Q."/>
            <person name="Escapa I.F."/>
            <person name="Gao W."/>
            <person name="Conlan S."/>
            <person name="Kong H."/>
            <person name="Segre J.A."/>
            <person name="Kelly M.S."/>
            <person name="Lemon K.P."/>
        </authorList>
    </citation>
    <scope>NUCLEOTIDE SEQUENCE</scope>
    <source>
        <strain evidence="10">KPL2618</strain>
        <strain evidence="9 12">KPL3802</strain>
    </source>
</reference>
<feature type="transmembrane region" description="Helical" evidence="8">
    <location>
        <begin position="72"/>
        <end position="96"/>
    </location>
</feature>
<feature type="transmembrane region" description="Helical" evidence="8">
    <location>
        <begin position="48"/>
        <end position="66"/>
    </location>
</feature>
<organism evidence="10 11">
    <name type="scientific">Corynebacterium accolens</name>
    <dbReference type="NCBI Taxonomy" id="38284"/>
    <lineage>
        <taxon>Bacteria</taxon>
        <taxon>Bacillati</taxon>
        <taxon>Actinomycetota</taxon>
        <taxon>Actinomycetes</taxon>
        <taxon>Mycobacteriales</taxon>
        <taxon>Corynebacteriaceae</taxon>
        <taxon>Corynebacterium</taxon>
    </lineage>
</organism>
<evidence type="ECO:0000256" key="5">
    <source>
        <dbReference type="ARBA" id="ARBA00022692"/>
    </source>
</evidence>
<comment type="caution">
    <text evidence="10">The sequence shown here is derived from an EMBL/GenBank/DDBJ whole genome shotgun (WGS) entry which is preliminary data.</text>
</comment>
<evidence type="ECO:0000256" key="2">
    <source>
        <dbReference type="ARBA" id="ARBA00009142"/>
    </source>
</evidence>
<keyword evidence="3" id="KW-0813">Transport</keyword>
<evidence type="ECO:0000256" key="6">
    <source>
        <dbReference type="ARBA" id="ARBA00022989"/>
    </source>
</evidence>
<sequence length="245" mass="25959">MFLGISSDAWVYIFIGVLILVGTITQGSIGFGLGTIATPIIALLRPDLVPTLILLLALCISIYTLARTYRETSWRLVGISVIARIPGSFAGAWAIASLSHDGLSIFIGCAVLLAMSLSSLGWSPEPTRRNTVLAGLTSGFLGTSTSIGGPPMALIMKRFDPQRTRGSLAGTFVIGTVMSLIILGFNGQVTQPQVYAAAAYSPLVVVGLFIANYLNHFIDTKRLNRIVTVVAITAALALIGQVLFF</sequence>
<evidence type="ECO:0000256" key="3">
    <source>
        <dbReference type="ARBA" id="ARBA00022448"/>
    </source>
</evidence>
<accession>A0AAP4BYW8</accession>
<dbReference type="Pfam" id="PF01925">
    <property type="entry name" value="TauE"/>
    <property type="match status" value="1"/>
</dbReference>
<keyword evidence="4 8" id="KW-1003">Cell membrane</keyword>
<keyword evidence="12" id="KW-1185">Reference proteome</keyword>
<dbReference type="AlphaFoldDB" id="A0AAP4BYW8"/>
<evidence type="ECO:0000313" key="11">
    <source>
        <dbReference type="Proteomes" id="UP001230317"/>
    </source>
</evidence>
<feature type="transmembrane region" description="Helical" evidence="8">
    <location>
        <begin position="226"/>
        <end position="244"/>
    </location>
</feature>
<dbReference type="GO" id="GO:0005886">
    <property type="term" value="C:plasma membrane"/>
    <property type="evidence" value="ECO:0007669"/>
    <property type="project" value="UniProtKB-SubCell"/>
</dbReference>
<proteinExistence type="inferred from homology"/>
<keyword evidence="6 8" id="KW-1133">Transmembrane helix</keyword>
<dbReference type="PANTHER" id="PTHR30269">
    <property type="entry name" value="TRANSMEMBRANE PROTEIN YFCA"/>
    <property type="match status" value="1"/>
</dbReference>
<feature type="transmembrane region" description="Helical" evidence="8">
    <location>
        <begin position="103"/>
        <end position="122"/>
    </location>
</feature>
<dbReference type="Proteomes" id="UP001230317">
    <property type="component" value="Unassembled WGS sequence"/>
</dbReference>
<dbReference type="Proteomes" id="UP001239414">
    <property type="component" value="Unassembled WGS sequence"/>
</dbReference>
<dbReference type="EMBL" id="JASNUO010000002">
    <property type="protein sequence ID" value="MDK4246759.1"/>
    <property type="molecule type" value="Genomic_DNA"/>
</dbReference>
<dbReference type="PANTHER" id="PTHR30269:SF37">
    <property type="entry name" value="MEMBRANE TRANSPORTER PROTEIN"/>
    <property type="match status" value="1"/>
</dbReference>
<dbReference type="InterPro" id="IPR002781">
    <property type="entry name" value="TM_pro_TauE-like"/>
</dbReference>
<comment type="subcellular location">
    <subcellularLocation>
        <location evidence="1 8">Cell membrane</location>
        <topology evidence="1 8">Multi-pass membrane protein</topology>
    </subcellularLocation>
</comment>